<keyword evidence="5" id="KW-0812">Transmembrane</keyword>
<dbReference type="SUPFAM" id="SSF49478">
    <property type="entry name" value="Cna protein B-type domain"/>
    <property type="match status" value="1"/>
</dbReference>
<keyword evidence="2" id="KW-0964">Secreted</keyword>
<dbReference type="STRING" id="1619103.UU80_C0046G0001"/>
<evidence type="ECO:0000256" key="4">
    <source>
        <dbReference type="SAM" id="MobiDB-lite"/>
    </source>
</evidence>
<accession>A0A0G0X6K7</accession>
<reference evidence="7 8" key="1">
    <citation type="journal article" date="2015" name="Nature">
        <title>rRNA introns, odd ribosomes, and small enigmatic genomes across a large radiation of phyla.</title>
        <authorList>
            <person name="Brown C.T."/>
            <person name="Hug L.A."/>
            <person name="Thomas B.C."/>
            <person name="Sharon I."/>
            <person name="Castelle C.J."/>
            <person name="Singh A."/>
            <person name="Wilkins M.J."/>
            <person name="Williams K.H."/>
            <person name="Banfield J.F."/>
        </authorList>
    </citation>
    <scope>NUCLEOTIDE SEQUENCE [LARGE SCALE GENOMIC DNA]</scope>
</reference>
<organism evidence="7 8">
    <name type="scientific">candidate division WWE3 bacterium GW2011_GWA1_41_8</name>
    <dbReference type="NCBI Taxonomy" id="1619103"/>
    <lineage>
        <taxon>Bacteria</taxon>
        <taxon>Katanobacteria</taxon>
    </lineage>
</organism>
<dbReference type="PANTHER" id="PTHR23303">
    <property type="entry name" value="CARBOXYPEPTIDASE REGULATORY REGION-CONTAINING"/>
    <property type="match status" value="1"/>
</dbReference>
<dbReference type="SUPFAM" id="SSF117074">
    <property type="entry name" value="Hypothetical protein PA1324"/>
    <property type="match status" value="3"/>
</dbReference>
<dbReference type="InterPro" id="IPR013784">
    <property type="entry name" value="Carb-bd-like_fold"/>
</dbReference>
<evidence type="ECO:0000256" key="3">
    <source>
        <dbReference type="ARBA" id="ARBA00022729"/>
    </source>
</evidence>
<feature type="region of interest" description="Disordered" evidence="4">
    <location>
        <begin position="1494"/>
        <end position="1528"/>
    </location>
</feature>
<feature type="compositionally biased region" description="Acidic residues" evidence="4">
    <location>
        <begin position="1503"/>
        <end position="1528"/>
    </location>
</feature>
<evidence type="ECO:0000256" key="2">
    <source>
        <dbReference type="ARBA" id="ARBA00022525"/>
    </source>
</evidence>
<feature type="domain" description="SD-repeat containing protein B" evidence="6">
    <location>
        <begin position="1013"/>
        <end position="1103"/>
    </location>
</feature>
<dbReference type="Gene3D" id="2.60.40.10">
    <property type="entry name" value="Immunoglobulins"/>
    <property type="match status" value="6"/>
</dbReference>
<dbReference type="GO" id="GO:0030246">
    <property type="term" value="F:carbohydrate binding"/>
    <property type="evidence" value="ECO:0007669"/>
    <property type="project" value="InterPro"/>
</dbReference>
<name>A0A0G0X6K7_UNCKA</name>
<dbReference type="InterPro" id="IPR013783">
    <property type="entry name" value="Ig-like_fold"/>
</dbReference>
<comment type="subcellular location">
    <subcellularLocation>
        <location evidence="1">Secreted</location>
    </subcellularLocation>
</comment>
<dbReference type="EMBL" id="LCCA01000046">
    <property type="protein sequence ID" value="KKS20684.1"/>
    <property type="molecule type" value="Genomic_DNA"/>
</dbReference>
<feature type="non-terminal residue" evidence="7">
    <location>
        <position position="1"/>
    </location>
</feature>
<comment type="caution">
    <text evidence="7">The sequence shown here is derived from an EMBL/GenBank/DDBJ whole genome shotgun (WGS) entry which is preliminary data.</text>
</comment>
<dbReference type="SUPFAM" id="SSF49452">
    <property type="entry name" value="Starch-binding domain-like"/>
    <property type="match status" value="1"/>
</dbReference>
<dbReference type="Pfam" id="PF17210">
    <property type="entry name" value="SdrD_B"/>
    <property type="match status" value="1"/>
</dbReference>
<keyword evidence="5" id="KW-1133">Transmembrane helix</keyword>
<feature type="transmembrane region" description="Helical" evidence="5">
    <location>
        <begin position="1245"/>
        <end position="1262"/>
    </location>
</feature>
<evidence type="ECO:0000256" key="1">
    <source>
        <dbReference type="ARBA" id="ARBA00004613"/>
    </source>
</evidence>
<protein>
    <submittedName>
        <fullName evidence="7">Cna B domain protein</fullName>
    </submittedName>
</protein>
<keyword evidence="3" id="KW-0732">Signal</keyword>
<keyword evidence="5" id="KW-0472">Membrane</keyword>
<dbReference type="Proteomes" id="UP000034920">
    <property type="component" value="Unassembled WGS sequence"/>
</dbReference>
<evidence type="ECO:0000313" key="8">
    <source>
        <dbReference type="Proteomes" id="UP000034920"/>
    </source>
</evidence>
<evidence type="ECO:0000256" key="5">
    <source>
        <dbReference type="SAM" id="Phobius"/>
    </source>
</evidence>
<sequence>FESGLCGDRDLSNRLFASTSASNTDPLQKDWMGSEAFFVSYDESKDVENVTRTGATTEANPARPGDVLRYTLSVENDGTRLIPGFVIYDDISDILQYAALTSTDPDGNGKTAYLDGDVIKWPARDIAVGATISEQFEVTVKPADQWPTGDDFVLTNVYGDTVNVHLLTEGAVIACKYEDLNGNGAKNDSEPMLSGWTMTLNSGTVQQTTEENGCTTFTNVPAGRHTVTETLQNGWYNSTALTQNVEVAVGQTTTVNFGNYQKATLNVTKDIRASDGLDLSDGHSFVVKLNGGNAQTISETLTASYLLNPGTYSITEQTDNDYEYVSCTPDNDSNAENGAQVSVTSGQTVNVTCTNKQKPANITVIKDVRNSDGSDVSDDKEFTVRWSGGSTAVSEQANGSFELAPGIYTFTEDDEDSYTLNSISPDADSNADNGTTVSLGSNENLTITFTNYQNVSLISGFKLVDEDGLFVTAGDRIGVPGWQINLYQCAFGYEGCTTLAGTTTTGENGFFSFDNLISGFYRVEEALVTGWTNLTSWFRNVEVGPGESSEDNIFINFENVSVTACKVIDSDGDLGTTGDQTPYEGWFVYLYDADILVSTTTTGIDGCYTWNNLGPGSYSVSEEDVSGYIPLTQTSVDFGQSASGSDYLHTFVNFAGATITVNKVVVLADGTTIADGDDTTFEVLLGSEAKEVSQGNPAVYSGLIPGTYVITESTPADGYSLVSITDNETGTAHGTVTVSSGGDYNVTVTNKRAIITVLASKIVCDREDSLPDYASNRGGAPFIDADTASDFVAQNEDHCWLESDWEFEWKYGEDGGSWNQFDGTTGTNGEPAELFIDDLQSYDQLWFREVLHDDYIGFDTAEGPSAEFYCQDDGRNYDNMEWITDPEYGSTYYCVAWNAPKYGSVDGVKFYDYDSDGVKGENEPVLEGWKIYVDYNWNGKLDEGEPFDYTNENGEYYFDELTAYSTYRIREILPEGWAQIEPAVGYHEIDVEPGVHYEGRDFANRGDLTLWGFKYEDLNGNGEIDEGEQGIEGWEIELCEDYGSSLQDNISELYMSLRCWTTYTDEDGYYRFSELEPGSYKITEETKGFEYITGSWTYGSDTNEELSVGEPTYASPGVWSLGTLVPGEIVTLTYKALIKDEVDAGTYKDLAWARGLFRAGNVYAEAQEDGYIDDTFVGTEVDVTVEPEPEIAEADTKIERSEVLGISKLPATGAPTVMLALFLLGLLVGLVVVGWDWVKPDFRAAVKKVLVITLFMLMPLLASGPQKAYAAGLFVRLGTPESPAISGFNLIYTTLDTEGRSITARCYKQGPSDGEYVQFGSTANLQAGGDTSSCAVNNSVLSANGTYKFKVTATAGEDTAESDEVTVDFNGDKPGKPRYIEKDKEGSCRYEVTFKTSNDNGKTSYVEVYRSEDKEFTTDSGSRIRTITIGSDEKYTFDDNFGGSECGRTYYYAVRAFTSAGVGSDVRAEDIEDINVKTVYETEEETAPAIVTTGAGLTGLGTGEEELPTGETGEEGEVLGEQENEQDSDVEGFFNDVADRARRTIRSPWTWLSLIAIAAIGYRQLKRRGFLE</sequence>
<evidence type="ECO:0000259" key="6">
    <source>
        <dbReference type="Pfam" id="PF17210"/>
    </source>
</evidence>
<dbReference type="InterPro" id="IPR051417">
    <property type="entry name" value="SDr/BOS_complex"/>
</dbReference>
<dbReference type="GO" id="GO:0005576">
    <property type="term" value="C:extracellular region"/>
    <property type="evidence" value="ECO:0007669"/>
    <property type="project" value="UniProtKB-SubCell"/>
</dbReference>
<gene>
    <name evidence="7" type="ORF">UU80_C0046G0001</name>
</gene>
<feature type="transmembrane region" description="Helical" evidence="5">
    <location>
        <begin position="1217"/>
        <end position="1238"/>
    </location>
</feature>
<proteinExistence type="predicted"/>
<dbReference type="InterPro" id="IPR033764">
    <property type="entry name" value="Sdr_B"/>
</dbReference>
<evidence type="ECO:0000313" key="7">
    <source>
        <dbReference type="EMBL" id="KKS20684.1"/>
    </source>
</evidence>